<evidence type="ECO:0000256" key="10">
    <source>
        <dbReference type="SAM" id="MobiDB-lite"/>
    </source>
</evidence>
<keyword evidence="7 11" id="KW-0472">Membrane</keyword>
<dbReference type="InterPro" id="IPR003961">
    <property type="entry name" value="FN3_dom"/>
</dbReference>
<dbReference type="Pfam" id="PF25059">
    <property type="entry name" value="FN3_DSCAM-DSCAML_C"/>
    <property type="match status" value="1"/>
</dbReference>
<feature type="domain" description="Ig-like" evidence="13">
    <location>
        <begin position="568"/>
        <end position="700"/>
    </location>
</feature>
<feature type="compositionally biased region" description="Basic and acidic residues" evidence="10">
    <location>
        <begin position="1850"/>
        <end position="1859"/>
    </location>
</feature>
<dbReference type="PANTHER" id="PTHR13817">
    <property type="entry name" value="TITIN"/>
    <property type="match status" value="1"/>
</dbReference>
<comment type="subcellular location">
    <subcellularLocation>
        <location evidence="1">Membrane</location>
        <topology evidence="1">Single-pass membrane protein</topology>
    </subcellularLocation>
</comment>
<dbReference type="InterPro" id="IPR036179">
    <property type="entry name" value="Ig-like_dom_sf"/>
</dbReference>
<feature type="signal peptide" evidence="12">
    <location>
        <begin position="1"/>
        <end position="24"/>
    </location>
</feature>
<feature type="domain" description="Ig-like" evidence="13">
    <location>
        <begin position="468"/>
        <end position="563"/>
    </location>
</feature>
<dbReference type="Pfam" id="PF00041">
    <property type="entry name" value="fn3"/>
    <property type="match status" value="5"/>
</dbReference>
<dbReference type="InterPro" id="IPR056754">
    <property type="entry name" value="DSCAM/DSCAML_C"/>
</dbReference>
<dbReference type="InterPro" id="IPR013098">
    <property type="entry name" value="Ig_I-set"/>
</dbReference>
<feature type="domain" description="Fibronectin type-III" evidence="14">
    <location>
        <begin position="705"/>
        <end position="801"/>
    </location>
</feature>
<keyword evidence="2 11" id="KW-0812">Transmembrane</keyword>
<feature type="domain" description="Fibronectin type-III" evidence="14">
    <location>
        <begin position="912"/>
        <end position="1010"/>
    </location>
</feature>
<dbReference type="FunFam" id="2.60.40.10:FF:000093">
    <property type="entry name" value="Down syndrome cell adhesion molecule, isoform B"/>
    <property type="match status" value="1"/>
</dbReference>
<comment type="caution">
    <text evidence="15">The sequence shown here is derived from an EMBL/GenBank/DDBJ whole genome shotgun (WGS) entry which is preliminary data.</text>
</comment>
<dbReference type="PANTHER" id="PTHR13817:SF166">
    <property type="entry name" value="NEURONAL IGCAM-RELATED"/>
    <property type="match status" value="1"/>
</dbReference>
<feature type="domain" description="Fibronectin type-III" evidence="14">
    <location>
        <begin position="1369"/>
        <end position="1464"/>
    </location>
</feature>
<dbReference type="FunFam" id="2.60.40.10:FF:000017">
    <property type="entry name" value="Down syndrome cell adhesion molecule b"/>
    <property type="match status" value="1"/>
</dbReference>
<evidence type="ECO:0000259" key="13">
    <source>
        <dbReference type="PROSITE" id="PS50835"/>
    </source>
</evidence>
<feature type="chain" id="PRO_5042237367" description="Down syndrome cell adhesion molecule-like protein Dscam2" evidence="12">
    <location>
        <begin position="25"/>
        <end position="1908"/>
    </location>
</feature>
<evidence type="ECO:0000256" key="2">
    <source>
        <dbReference type="ARBA" id="ARBA00022692"/>
    </source>
</evidence>
<keyword evidence="5" id="KW-0130">Cell adhesion</keyword>
<dbReference type="Proteomes" id="UP001286313">
    <property type="component" value="Unassembled WGS sequence"/>
</dbReference>
<evidence type="ECO:0000313" key="16">
    <source>
        <dbReference type="Proteomes" id="UP001286313"/>
    </source>
</evidence>
<keyword evidence="3 12" id="KW-0732">Signal</keyword>
<feature type="domain" description="Ig-like" evidence="13">
    <location>
        <begin position="371"/>
        <end position="461"/>
    </location>
</feature>
<dbReference type="InterPro" id="IPR013783">
    <property type="entry name" value="Ig-like_fold"/>
</dbReference>
<evidence type="ECO:0000256" key="9">
    <source>
        <dbReference type="ARBA" id="ARBA00023319"/>
    </source>
</evidence>
<proteinExistence type="predicted"/>
<feature type="region of interest" description="Disordered" evidence="10">
    <location>
        <begin position="1574"/>
        <end position="1730"/>
    </location>
</feature>
<evidence type="ECO:0000256" key="11">
    <source>
        <dbReference type="SAM" id="Phobius"/>
    </source>
</evidence>
<dbReference type="InterPro" id="IPR050964">
    <property type="entry name" value="Striated_Muscle_Regulatory"/>
</dbReference>
<dbReference type="FunFam" id="2.60.40.10:FF:000028">
    <property type="entry name" value="Neuronal cell adhesion molecule"/>
    <property type="match status" value="1"/>
</dbReference>
<feature type="domain" description="Ig-like" evidence="13">
    <location>
        <begin position="183"/>
        <end position="276"/>
    </location>
</feature>
<dbReference type="EMBL" id="JAWQEG010002423">
    <property type="protein sequence ID" value="KAK3872050.1"/>
    <property type="molecule type" value="Genomic_DNA"/>
</dbReference>
<evidence type="ECO:0000256" key="4">
    <source>
        <dbReference type="ARBA" id="ARBA00022737"/>
    </source>
</evidence>
<dbReference type="SMART" id="SM00409">
    <property type="entry name" value="IG"/>
    <property type="match status" value="6"/>
</dbReference>
<dbReference type="PROSITE" id="PS50853">
    <property type="entry name" value="FN3"/>
    <property type="match status" value="6"/>
</dbReference>
<evidence type="ECO:0000256" key="8">
    <source>
        <dbReference type="ARBA" id="ARBA00023157"/>
    </source>
</evidence>
<feature type="transmembrane region" description="Helical" evidence="11">
    <location>
        <begin position="1488"/>
        <end position="1509"/>
    </location>
</feature>
<dbReference type="SUPFAM" id="SSF48726">
    <property type="entry name" value="Immunoglobulin"/>
    <property type="match status" value="6"/>
</dbReference>
<evidence type="ECO:0000313" key="15">
    <source>
        <dbReference type="EMBL" id="KAK3872050.1"/>
    </source>
</evidence>
<feature type="region of interest" description="Disordered" evidence="10">
    <location>
        <begin position="1753"/>
        <end position="1859"/>
    </location>
</feature>
<evidence type="ECO:0000256" key="1">
    <source>
        <dbReference type="ARBA" id="ARBA00004167"/>
    </source>
</evidence>
<organism evidence="15 16">
    <name type="scientific">Petrolisthes cinctipes</name>
    <name type="common">Flat porcelain crab</name>
    <dbReference type="NCBI Taxonomy" id="88211"/>
    <lineage>
        <taxon>Eukaryota</taxon>
        <taxon>Metazoa</taxon>
        <taxon>Ecdysozoa</taxon>
        <taxon>Arthropoda</taxon>
        <taxon>Crustacea</taxon>
        <taxon>Multicrustacea</taxon>
        <taxon>Malacostraca</taxon>
        <taxon>Eumalacostraca</taxon>
        <taxon>Eucarida</taxon>
        <taxon>Decapoda</taxon>
        <taxon>Pleocyemata</taxon>
        <taxon>Anomura</taxon>
        <taxon>Galatheoidea</taxon>
        <taxon>Porcellanidae</taxon>
        <taxon>Petrolisthes</taxon>
    </lineage>
</organism>
<sequence>MFPSLSSSSPLILLSFTLLPTLSSLHPLLPLSSTSPSLIHFSLTHPLLLTPPDTHPLLLTPPDTHPHPSSSLLQTLIHILFLPHSTRHSSTSFFFLLQTLHHFSLTPPDTPTPLLPHSTRHSSTFFLHQTLIHILLLPPPPLSLTPPDTHIFLLPHSTRHSSTSFLHQTLIHILLLPPPDAAPQLVDASGPQVVSPGASVTLTCTVQGSPAPDVTWSVRGLPSATADPRVQVDHRVDGDQVESLINITSVRVEDGGLWSCLARNRAGQAEHTGRLDVRGPPTIRPFQPTSVVAGKTATFNCIVAGFPIDSIYWEKNGVVLPVSERQEVHANGTLHVHQVSREADGGQYTCVASAGRNTARANLQVNVMVPPKIDERMISITSGFPANSPARIMCVVVRGDLPLSFTWTYEGRPISPGPSISVRSLDEQTSVLLFTSLKEEEGGTYTCTATNAVASDTKSVNLVVMVAPSWKSEPQDASVVVGADLMLPCAAHGSPPPTITWRRAEGGAVPRQYRPITTLGDNVRVESNSSLVVEGVRRHQGGKFLCSASNGVRPDLSKSITVTVKVPPQFEEREENVTVTGGRQAKLICEARGDLPITTIWMTGDPPERISDGSHKGISIKETIINASTASPSLATSKDGSLRADGNSVGDMVELMEGEGEGFRSVLTVSTKTRHDSRTFTCLASNVYGNDTKKFNLVVQEVAGPPGAPRVVGSGSRAINLTWAAPSHDGNSPITLYRILIINNTDSWMSLGQVRAVEVGATWAQVPNLAPAHVYLVRIVAVNSVGTSPPSQEVRVSTAHEPPTLPPTNVRVVPASSTSLRVTWQAPEGSSHRQRPGLGYYVGYKVANSSEPYRYHNLEPSAAAIYRPEAMLNDLRKFTSYLVTVQAFNTAGAGPRTPPLTATTEEDVPSEAPEEVQCSSLSSTSLLLRWTPPPPAAVHGVLQGYKVIYRPVHPTRFFHPDDVREKSVGSLSTTLAGLSRYTNYSISVAAYTRRGHGVRSSPIHCITQEDVPGPVESVKALAVDGQSVLVAWRPPKAPNGVITKYTVHLDSQETDVGSTWMASGPVRSRGSSWESNSLGVESGLGRSWVVSGTERQYLVGGLTSDTSFGFSVVAATRVGEGPPGSRVTQRPVHEAPAAIASFSDKTIAVWGEELRLACRVVGRPTPTRIWTFNGKGVTRGQSRVKEYHDGSLVVTDVKGTDAGNYTCTTTNLYGSDAITYSVTVQGFCRECLRNSRPLFQLGRVALPGLPCPLVSLFLCLLHAASRDQGVPPSPPLVYVSDVTASTLTVRWRSPSAGGAPILAGYYLNEKREFGEWRQVEVPADADSYTLTGLQCGTRYQVYVSAFNHVGVSQPSDTIPTKTLGREPVVPAQSSLLRVNVTYISLNLAAWLDGGCPITSMVVEYKEREMSSWTLVSNHVRWDNTSEYLVLDLRPARHYTLRITAHNSAGSSVATYPFTTLTHLGATLSPRLMIHGAMGAQPWYLDSHVVVAVVVACLLVLLAVFVALAYTCRRSRTMTQTCKAEANHIHNDLTPESGLTSETLLRGHSLEILEAYTPSTLPLGSYDEISPYATFRMPGESRTPPPPPLPSRGEPPLTPGPLPQPDVSLGESCYTRVKRKCPPGQDGGGVPSPPRPAAPSDLTNEKATKTSKGKGTARGPSAAEKGTGGNKEASGSSVTSVSSNHEELVRAYHAHTRTRDANTTPDSGRRNKCGVVTSSEITTESDTPAEPDLVSFCASLGNNRALRVPALFKQDGDYQTVADMVGGGRSRTESTTSHEESSDEAKGNISGSHRRNRGQDHPLQRPGHRPSRGDPDYSYARPVKKQGPAPPLLSSTESNSADYGDGWTRPGVEEQYSRRHTLEFSEAECDHPSTIKQGMEPLEQLMADLEVEKKVHEANKASKMFTTAL</sequence>
<name>A0AAE1KHP4_PETCI</name>
<evidence type="ECO:0008006" key="17">
    <source>
        <dbReference type="Google" id="ProtNLM"/>
    </source>
</evidence>
<keyword evidence="6 11" id="KW-1133">Transmembrane helix</keyword>
<dbReference type="GO" id="GO:0007155">
    <property type="term" value="P:cell adhesion"/>
    <property type="evidence" value="ECO:0007669"/>
    <property type="project" value="UniProtKB-KW"/>
</dbReference>
<accession>A0AAE1KHP4</accession>
<keyword evidence="8" id="KW-1015">Disulfide bond</keyword>
<gene>
    <name evidence="15" type="ORF">Pcinc_022840</name>
</gene>
<reference evidence="15" key="1">
    <citation type="submission" date="2023-10" db="EMBL/GenBank/DDBJ databases">
        <title>Genome assemblies of two species of porcelain crab, Petrolisthes cinctipes and Petrolisthes manimaculis (Anomura: Porcellanidae).</title>
        <authorList>
            <person name="Angst P."/>
        </authorList>
    </citation>
    <scope>NUCLEOTIDE SEQUENCE</scope>
    <source>
        <strain evidence="15">PB745_01</strain>
        <tissue evidence="15">Gill</tissue>
    </source>
</reference>
<evidence type="ECO:0000259" key="14">
    <source>
        <dbReference type="PROSITE" id="PS50853"/>
    </source>
</evidence>
<dbReference type="GO" id="GO:0009653">
    <property type="term" value="P:anatomical structure morphogenesis"/>
    <property type="evidence" value="ECO:0007669"/>
    <property type="project" value="UniProtKB-ARBA"/>
</dbReference>
<dbReference type="SMART" id="SM00060">
    <property type="entry name" value="FN3"/>
    <property type="match status" value="6"/>
</dbReference>
<dbReference type="CDD" id="cd00063">
    <property type="entry name" value="FN3"/>
    <property type="match status" value="6"/>
</dbReference>
<dbReference type="Pfam" id="PF13927">
    <property type="entry name" value="Ig_3"/>
    <property type="match status" value="3"/>
</dbReference>
<dbReference type="Pfam" id="PF07679">
    <property type="entry name" value="I-set"/>
    <property type="match status" value="2"/>
</dbReference>
<dbReference type="GO" id="GO:0016020">
    <property type="term" value="C:membrane"/>
    <property type="evidence" value="ECO:0007669"/>
    <property type="project" value="UniProtKB-SubCell"/>
</dbReference>
<dbReference type="InterPro" id="IPR036116">
    <property type="entry name" value="FN3_sf"/>
</dbReference>
<feature type="domain" description="Ig-like" evidence="13">
    <location>
        <begin position="281"/>
        <end position="366"/>
    </location>
</feature>
<dbReference type="Gene3D" id="2.60.40.10">
    <property type="entry name" value="Immunoglobulins"/>
    <property type="match status" value="12"/>
</dbReference>
<dbReference type="FunFam" id="2.60.40.10:FF:000104">
    <property type="entry name" value="Down syndrome cell adhesion molecule b"/>
    <property type="match status" value="1"/>
</dbReference>
<evidence type="ECO:0000256" key="7">
    <source>
        <dbReference type="ARBA" id="ARBA00023136"/>
    </source>
</evidence>
<dbReference type="InterPro" id="IPR003599">
    <property type="entry name" value="Ig_sub"/>
</dbReference>
<evidence type="ECO:0000256" key="12">
    <source>
        <dbReference type="SAM" id="SignalP"/>
    </source>
</evidence>
<evidence type="ECO:0000256" key="6">
    <source>
        <dbReference type="ARBA" id="ARBA00022989"/>
    </source>
</evidence>
<feature type="compositionally biased region" description="Polar residues" evidence="10">
    <location>
        <begin position="1715"/>
        <end position="1725"/>
    </location>
</feature>
<evidence type="ECO:0000256" key="5">
    <source>
        <dbReference type="ARBA" id="ARBA00022889"/>
    </source>
</evidence>
<dbReference type="SMART" id="SM00408">
    <property type="entry name" value="IGc2"/>
    <property type="match status" value="6"/>
</dbReference>
<dbReference type="GO" id="GO:0030154">
    <property type="term" value="P:cell differentiation"/>
    <property type="evidence" value="ECO:0007669"/>
    <property type="project" value="UniProtKB-ARBA"/>
</dbReference>
<feature type="compositionally biased region" description="Low complexity" evidence="10">
    <location>
        <begin position="1673"/>
        <end position="1682"/>
    </location>
</feature>
<feature type="domain" description="Fibronectin type-III" evidence="14">
    <location>
        <begin position="1271"/>
        <end position="1365"/>
    </location>
</feature>
<evidence type="ECO:0000256" key="3">
    <source>
        <dbReference type="ARBA" id="ARBA00022729"/>
    </source>
</evidence>
<protein>
    <recommendedName>
        <fullName evidence="17">Down syndrome cell adhesion molecule-like protein Dscam2</fullName>
    </recommendedName>
</protein>
<keyword evidence="9" id="KW-0393">Immunoglobulin domain</keyword>
<dbReference type="InterPro" id="IPR007110">
    <property type="entry name" value="Ig-like_dom"/>
</dbReference>
<dbReference type="FunFam" id="2.60.40.10:FF:000032">
    <property type="entry name" value="palladin isoform X1"/>
    <property type="match status" value="1"/>
</dbReference>
<feature type="domain" description="Ig-like" evidence="13">
    <location>
        <begin position="1136"/>
        <end position="1225"/>
    </location>
</feature>
<dbReference type="InterPro" id="IPR003598">
    <property type="entry name" value="Ig_sub2"/>
</dbReference>
<dbReference type="SUPFAM" id="SSF49265">
    <property type="entry name" value="Fibronectin type III"/>
    <property type="match status" value="3"/>
</dbReference>
<keyword evidence="4" id="KW-0677">Repeat</keyword>
<feature type="domain" description="Fibronectin type-III" evidence="14">
    <location>
        <begin position="806"/>
        <end position="907"/>
    </location>
</feature>
<dbReference type="PROSITE" id="PS50835">
    <property type="entry name" value="IG_LIKE"/>
    <property type="match status" value="6"/>
</dbReference>
<feature type="domain" description="Fibronectin type-III" evidence="14">
    <location>
        <begin position="1014"/>
        <end position="1135"/>
    </location>
</feature>
<keyword evidence="16" id="KW-1185">Reference proteome</keyword>
<feature type="compositionally biased region" description="Basic and acidic residues" evidence="10">
    <location>
        <begin position="1769"/>
        <end position="1785"/>
    </location>
</feature>